<keyword evidence="9 11" id="KW-0472">Membrane</keyword>
<proteinExistence type="predicted"/>
<evidence type="ECO:0000256" key="10">
    <source>
        <dbReference type="SAM" id="MobiDB-lite"/>
    </source>
</evidence>
<dbReference type="PANTHER" id="PTHR46065:SF3">
    <property type="entry name" value="FI20425P1"/>
    <property type="match status" value="1"/>
</dbReference>
<feature type="domain" description="RING-CH-type" evidence="12">
    <location>
        <begin position="39"/>
        <end position="103"/>
    </location>
</feature>
<feature type="non-terminal residue" evidence="13">
    <location>
        <position position="165"/>
    </location>
</feature>
<keyword evidence="7" id="KW-0862">Zinc</keyword>
<evidence type="ECO:0000256" key="1">
    <source>
        <dbReference type="ARBA" id="ARBA00004141"/>
    </source>
</evidence>
<comment type="caution">
    <text evidence="13">The sequence shown here is derived from an EMBL/GenBank/DDBJ whole genome shotgun (WGS) entry which is preliminary data.</text>
</comment>
<dbReference type="Gene3D" id="3.30.40.10">
    <property type="entry name" value="Zinc/RING finger domain, C3HC4 (zinc finger)"/>
    <property type="match status" value="1"/>
</dbReference>
<sequence length="165" mass="19000">MSQEENQQDDKTKPAYTQDHATTIASQEHETLEKQNESKEEEKKLICRICHEGSSSTITLSPLTSPCDCKGTVENVHIACLERWLTESGTDTCELCGFKFAVERIPRDNMLFSFFTWLSTDMDAKQLILDFVWFCLMTPLAMFAGYLIFVSTKVLMHMRIEDNPW</sequence>
<dbReference type="InterPro" id="IPR013083">
    <property type="entry name" value="Znf_RING/FYVE/PHD"/>
</dbReference>
<protein>
    <recommendedName>
        <fullName evidence="12">RING-CH-type domain-containing protein</fullName>
    </recommendedName>
</protein>
<reference evidence="13" key="1">
    <citation type="journal article" date="2023" name="IScience">
        <title>Live-bearing cockroach genome reveals convergent evolutionary mechanisms linked to viviparity in insects and beyond.</title>
        <authorList>
            <person name="Fouks B."/>
            <person name="Harrison M.C."/>
            <person name="Mikhailova A.A."/>
            <person name="Marchal E."/>
            <person name="English S."/>
            <person name="Carruthers M."/>
            <person name="Jennings E.C."/>
            <person name="Chiamaka E.L."/>
            <person name="Frigard R.A."/>
            <person name="Pippel M."/>
            <person name="Attardo G.M."/>
            <person name="Benoit J.B."/>
            <person name="Bornberg-Bauer E."/>
            <person name="Tobe S.S."/>
        </authorList>
    </citation>
    <scope>NUCLEOTIDE SEQUENCE</scope>
    <source>
        <strain evidence="13">Stay&amp;Tobe</strain>
    </source>
</reference>
<accession>A0AAD7ZSY1</accession>
<dbReference type="GO" id="GO:0008270">
    <property type="term" value="F:zinc ion binding"/>
    <property type="evidence" value="ECO:0007669"/>
    <property type="project" value="UniProtKB-KW"/>
</dbReference>
<dbReference type="AlphaFoldDB" id="A0AAD7ZSY1"/>
<gene>
    <name evidence="13" type="ORF">L9F63_020253</name>
</gene>
<dbReference type="SMART" id="SM00744">
    <property type="entry name" value="RINGv"/>
    <property type="match status" value="1"/>
</dbReference>
<dbReference type="SUPFAM" id="SSF57850">
    <property type="entry name" value="RING/U-box"/>
    <property type="match status" value="1"/>
</dbReference>
<evidence type="ECO:0000256" key="11">
    <source>
        <dbReference type="SAM" id="Phobius"/>
    </source>
</evidence>
<dbReference type="Pfam" id="PF12906">
    <property type="entry name" value="RINGv"/>
    <property type="match status" value="1"/>
</dbReference>
<evidence type="ECO:0000256" key="6">
    <source>
        <dbReference type="ARBA" id="ARBA00022786"/>
    </source>
</evidence>
<evidence type="ECO:0000259" key="12">
    <source>
        <dbReference type="PROSITE" id="PS51292"/>
    </source>
</evidence>
<dbReference type="GO" id="GO:0016567">
    <property type="term" value="P:protein ubiquitination"/>
    <property type="evidence" value="ECO:0007669"/>
    <property type="project" value="TreeGrafter"/>
</dbReference>
<feature type="compositionally biased region" description="Basic and acidic residues" evidence="10">
    <location>
        <begin position="27"/>
        <end position="37"/>
    </location>
</feature>
<dbReference type="Proteomes" id="UP001233999">
    <property type="component" value="Unassembled WGS sequence"/>
</dbReference>
<evidence type="ECO:0000256" key="2">
    <source>
        <dbReference type="ARBA" id="ARBA00022679"/>
    </source>
</evidence>
<evidence type="ECO:0000256" key="5">
    <source>
        <dbReference type="ARBA" id="ARBA00022771"/>
    </source>
</evidence>
<keyword evidence="14" id="KW-1185">Reference proteome</keyword>
<keyword evidence="4" id="KW-0479">Metal-binding</keyword>
<dbReference type="InterPro" id="IPR011016">
    <property type="entry name" value="Znf_RING-CH"/>
</dbReference>
<reference evidence="13" key="2">
    <citation type="submission" date="2023-05" db="EMBL/GenBank/DDBJ databases">
        <authorList>
            <person name="Fouks B."/>
        </authorList>
    </citation>
    <scope>NUCLEOTIDE SEQUENCE</scope>
    <source>
        <strain evidence="13">Stay&amp;Tobe</strain>
        <tissue evidence="13">Testes</tissue>
    </source>
</reference>
<evidence type="ECO:0000256" key="3">
    <source>
        <dbReference type="ARBA" id="ARBA00022692"/>
    </source>
</evidence>
<keyword evidence="6" id="KW-0833">Ubl conjugation pathway</keyword>
<feature type="region of interest" description="Disordered" evidence="10">
    <location>
        <begin position="1"/>
        <end position="37"/>
    </location>
</feature>
<comment type="subcellular location">
    <subcellularLocation>
        <location evidence="1">Membrane</location>
        <topology evidence="1">Multi-pass membrane protein</topology>
    </subcellularLocation>
</comment>
<keyword evidence="5" id="KW-0863">Zinc-finger</keyword>
<evidence type="ECO:0000256" key="7">
    <source>
        <dbReference type="ARBA" id="ARBA00022833"/>
    </source>
</evidence>
<dbReference type="GO" id="GO:0004842">
    <property type="term" value="F:ubiquitin-protein transferase activity"/>
    <property type="evidence" value="ECO:0007669"/>
    <property type="project" value="TreeGrafter"/>
</dbReference>
<evidence type="ECO:0000313" key="13">
    <source>
        <dbReference type="EMBL" id="KAJ9586101.1"/>
    </source>
</evidence>
<evidence type="ECO:0000256" key="8">
    <source>
        <dbReference type="ARBA" id="ARBA00022989"/>
    </source>
</evidence>
<evidence type="ECO:0000256" key="4">
    <source>
        <dbReference type="ARBA" id="ARBA00022723"/>
    </source>
</evidence>
<feature type="transmembrane region" description="Helical" evidence="11">
    <location>
        <begin position="131"/>
        <end position="150"/>
    </location>
</feature>
<evidence type="ECO:0000256" key="9">
    <source>
        <dbReference type="ARBA" id="ARBA00023136"/>
    </source>
</evidence>
<evidence type="ECO:0000313" key="14">
    <source>
        <dbReference type="Proteomes" id="UP001233999"/>
    </source>
</evidence>
<keyword evidence="2" id="KW-0808">Transferase</keyword>
<dbReference type="GO" id="GO:0016020">
    <property type="term" value="C:membrane"/>
    <property type="evidence" value="ECO:0007669"/>
    <property type="project" value="UniProtKB-SubCell"/>
</dbReference>
<organism evidence="13 14">
    <name type="scientific">Diploptera punctata</name>
    <name type="common">Pacific beetle cockroach</name>
    <dbReference type="NCBI Taxonomy" id="6984"/>
    <lineage>
        <taxon>Eukaryota</taxon>
        <taxon>Metazoa</taxon>
        <taxon>Ecdysozoa</taxon>
        <taxon>Arthropoda</taxon>
        <taxon>Hexapoda</taxon>
        <taxon>Insecta</taxon>
        <taxon>Pterygota</taxon>
        <taxon>Neoptera</taxon>
        <taxon>Polyneoptera</taxon>
        <taxon>Dictyoptera</taxon>
        <taxon>Blattodea</taxon>
        <taxon>Blaberoidea</taxon>
        <taxon>Blaberidae</taxon>
        <taxon>Diplopterinae</taxon>
        <taxon>Diploptera</taxon>
    </lineage>
</organism>
<name>A0AAD7ZSY1_DIPPU</name>
<dbReference type="EMBL" id="JASPKZ010007210">
    <property type="protein sequence ID" value="KAJ9586101.1"/>
    <property type="molecule type" value="Genomic_DNA"/>
</dbReference>
<keyword evidence="3 11" id="KW-0812">Transmembrane</keyword>
<dbReference type="PANTHER" id="PTHR46065">
    <property type="entry name" value="E3 UBIQUITIN-PROTEIN LIGASE MARCH 2/3 FAMILY MEMBER"/>
    <property type="match status" value="1"/>
</dbReference>
<keyword evidence="8 11" id="KW-1133">Transmembrane helix</keyword>
<dbReference type="PROSITE" id="PS51292">
    <property type="entry name" value="ZF_RING_CH"/>
    <property type="match status" value="1"/>
</dbReference>